<gene>
    <name evidence="1" type="ORF">QNI16_07280</name>
</gene>
<dbReference type="AlphaFoldDB" id="A0AAE3QNP2"/>
<evidence type="ECO:0000313" key="1">
    <source>
        <dbReference type="EMBL" id="MDJ1480281.1"/>
    </source>
</evidence>
<accession>A0AAE3QNP2</accession>
<comment type="caution">
    <text evidence="1">The sequence shown here is derived from an EMBL/GenBank/DDBJ whole genome shotgun (WGS) entry which is preliminary data.</text>
</comment>
<dbReference type="EMBL" id="JASJOS010000003">
    <property type="protein sequence ID" value="MDJ1480281.1"/>
    <property type="molecule type" value="Genomic_DNA"/>
</dbReference>
<evidence type="ECO:0000313" key="2">
    <source>
        <dbReference type="Proteomes" id="UP001241110"/>
    </source>
</evidence>
<reference evidence="1" key="1">
    <citation type="submission" date="2023-05" db="EMBL/GenBank/DDBJ databases">
        <authorList>
            <person name="Zhang X."/>
        </authorList>
    </citation>
    <scope>NUCLEOTIDE SEQUENCE</scope>
    <source>
        <strain evidence="1">YF14B1</strain>
    </source>
</reference>
<dbReference type="RefSeq" id="WP_313976853.1">
    <property type="nucleotide sequence ID" value="NZ_JASJOS010000003.1"/>
</dbReference>
<protein>
    <submittedName>
        <fullName evidence="1">Uncharacterized protein</fullName>
    </submittedName>
</protein>
<dbReference type="Proteomes" id="UP001241110">
    <property type="component" value="Unassembled WGS sequence"/>
</dbReference>
<organism evidence="1 2">
    <name type="scientific">Xanthocytophaga flava</name>
    <dbReference type="NCBI Taxonomy" id="3048013"/>
    <lineage>
        <taxon>Bacteria</taxon>
        <taxon>Pseudomonadati</taxon>
        <taxon>Bacteroidota</taxon>
        <taxon>Cytophagia</taxon>
        <taxon>Cytophagales</taxon>
        <taxon>Rhodocytophagaceae</taxon>
        <taxon>Xanthocytophaga</taxon>
    </lineage>
</organism>
<proteinExistence type="predicted"/>
<sequence>MSDILVNDIATVAYSQKSSVLMTIGKSGSSAPGSTPAATPTSPIIKDSFSSGFPDIEPWGTDNLFPQNVLRDCYKNTIVAPTIDWKTRALYQRGLEYGIEDLDENGEVTFKRIKDSAVDEFLKRTAIKRYALESIVDFYWYYNIFPEMILSKDRKKIVGLTAQEASYCRWGKQDKKTGLVNTCYINANWDQEGTASSPETTKVPVLDPYYDPVTALREDSRGYKYIYPVSYPTPGKSFYQLAHWDSLRTSGWLEVAQSIPAFKKAIFKNQVTIKYIIETATWWWEWKYPNFNKMTADERAKIMQKELQTFEEFMSGNENAGNSLMTVFKSDPERRQEYAGWKITPVDNKIKSGIYIEDSQEASSHLLYALSVDPTLIGSAPGKGMGAGSGSDKQAAFNTYLSLVRVHEDLILEPLHFIGQYNGWNPDIRFRFRREILMPQTSGKPKLESTDTNTPNAA</sequence>
<name>A0AAE3QNP2_9BACT</name>